<dbReference type="InterPro" id="IPR051910">
    <property type="entry name" value="ComF/GntX_DNA_util-trans"/>
</dbReference>
<reference evidence="2 3" key="1">
    <citation type="journal article" date="2016" name="Nat. Commun.">
        <title>Thousands of microbial genomes shed light on interconnected biogeochemical processes in an aquifer system.</title>
        <authorList>
            <person name="Anantharaman K."/>
            <person name="Brown C.T."/>
            <person name="Hug L.A."/>
            <person name="Sharon I."/>
            <person name="Castelle C.J."/>
            <person name="Probst A.J."/>
            <person name="Thomas B.C."/>
            <person name="Singh A."/>
            <person name="Wilkins M.J."/>
            <person name="Karaoz U."/>
            <person name="Brodie E.L."/>
            <person name="Williams K.H."/>
            <person name="Hubbard S.S."/>
            <person name="Banfield J.F."/>
        </authorList>
    </citation>
    <scope>NUCLEOTIDE SEQUENCE [LARGE SCALE GENOMIC DNA]</scope>
</reference>
<dbReference type="CDD" id="cd06223">
    <property type="entry name" value="PRTases_typeI"/>
    <property type="match status" value="1"/>
</dbReference>
<gene>
    <name evidence="2" type="ORF">A3J61_02260</name>
</gene>
<protein>
    <recommendedName>
        <fullName evidence="4">Phosphoribosyltransferase domain-containing protein</fullName>
    </recommendedName>
</protein>
<proteinExistence type="inferred from homology"/>
<accession>A0A1F6VQ96</accession>
<dbReference type="SUPFAM" id="SSF53271">
    <property type="entry name" value="PRTase-like"/>
    <property type="match status" value="1"/>
</dbReference>
<organism evidence="2 3">
    <name type="scientific">Candidatus Nomurabacteria bacterium RIFCSPHIGHO2_02_FULL_38_15</name>
    <dbReference type="NCBI Taxonomy" id="1801752"/>
    <lineage>
        <taxon>Bacteria</taxon>
        <taxon>Candidatus Nomuraibacteriota</taxon>
    </lineage>
</organism>
<name>A0A1F6VQ96_9BACT</name>
<comment type="similarity">
    <text evidence="1">Belongs to the ComF/GntX family.</text>
</comment>
<dbReference type="AlphaFoldDB" id="A0A1F6VQ96"/>
<dbReference type="STRING" id="1801752.A3J61_02260"/>
<dbReference type="PANTHER" id="PTHR47505:SF1">
    <property type="entry name" value="DNA UTILIZATION PROTEIN YHGH"/>
    <property type="match status" value="1"/>
</dbReference>
<dbReference type="InterPro" id="IPR000836">
    <property type="entry name" value="PRTase_dom"/>
</dbReference>
<dbReference type="EMBL" id="MFUC01000022">
    <property type="protein sequence ID" value="OGI71803.1"/>
    <property type="molecule type" value="Genomic_DNA"/>
</dbReference>
<evidence type="ECO:0000313" key="2">
    <source>
        <dbReference type="EMBL" id="OGI71803.1"/>
    </source>
</evidence>
<dbReference type="InterPro" id="IPR029057">
    <property type="entry name" value="PRTase-like"/>
</dbReference>
<sequence>MCPNCLPKIANLKHSQDAIPYFLNYHDEKIRKLIWKFKYKNEVSIATDLAPLIGDFIYEQIENNLDLQSEHIYQNIYIIPAPITNDPTRYRMRNHMLVMANEVQKYLKKLEINATVCDCLAKSGTKRMAMILGKKKRTAHIEKSISLKSPPPKEGLIFIIDDVTTTGATLKKIKKLVTTKQAFVQIVALAH</sequence>
<evidence type="ECO:0000313" key="3">
    <source>
        <dbReference type="Proteomes" id="UP000179686"/>
    </source>
</evidence>
<evidence type="ECO:0008006" key="4">
    <source>
        <dbReference type="Google" id="ProtNLM"/>
    </source>
</evidence>
<dbReference type="Proteomes" id="UP000179686">
    <property type="component" value="Unassembled WGS sequence"/>
</dbReference>
<evidence type="ECO:0000256" key="1">
    <source>
        <dbReference type="ARBA" id="ARBA00008007"/>
    </source>
</evidence>
<dbReference type="PANTHER" id="PTHR47505">
    <property type="entry name" value="DNA UTILIZATION PROTEIN YHGH"/>
    <property type="match status" value="1"/>
</dbReference>
<comment type="caution">
    <text evidence="2">The sequence shown here is derived from an EMBL/GenBank/DDBJ whole genome shotgun (WGS) entry which is preliminary data.</text>
</comment>